<dbReference type="Proteomes" id="UP000434850">
    <property type="component" value="Unassembled WGS sequence"/>
</dbReference>
<feature type="chain" id="PRO_5026361614" evidence="1">
    <location>
        <begin position="24"/>
        <end position="207"/>
    </location>
</feature>
<dbReference type="PROSITE" id="PS51257">
    <property type="entry name" value="PROKAR_LIPOPROTEIN"/>
    <property type="match status" value="1"/>
</dbReference>
<evidence type="ECO:0000256" key="1">
    <source>
        <dbReference type="SAM" id="SignalP"/>
    </source>
</evidence>
<dbReference type="EMBL" id="WQLA01000005">
    <property type="protein sequence ID" value="MVN92218.1"/>
    <property type="molecule type" value="Genomic_DNA"/>
</dbReference>
<sequence>MARFTVLLLAAVSFMACNQPASKNVKAEQTTVTSSSTSSEVDKSSVSNNQLIVPGKSIGQTALNDNGADVTRRLGRPDAGDAAMGKSMSIWYANHDSTSYETMIFTSRQMGTEDETSRVKQIRITSPWFVTKDSVKVGSSFEQIEDLYQPKKTAWFKKDLKKYEIYQANGIAFEINNEQKCTAIMVFTPDVKPGATYLPFYDNLNIY</sequence>
<proteinExistence type="predicted"/>
<protein>
    <submittedName>
        <fullName evidence="2">Uncharacterized protein</fullName>
    </submittedName>
</protein>
<evidence type="ECO:0000313" key="2">
    <source>
        <dbReference type="EMBL" id="MVN92218.1"/>
    </source>
</evidence>
<comment type="caution">
    <text evidence="2">The sequence shown here is derived from an EMBL/GenBank/DDBJ whole genome shotgun (WGS) entry which is preliminary data.</text>
</comment>
<keyword evidence="1" id="KW-0732">Signal</keyword>
<dbReference type="AlphaFoldDB" id="A0A6I4IEK0"/>
<gene>
    <name evidence="2" type="ORF">GO816_13870</name>
</gene>
<reference evidence="2 3" key="1">
    <citation type="submission" date="2019-12" db="EMBL/GenBank/DDBJ databases">
        <title>Mucilaginibacter sp. HME9299 genome sequencing and assembly.</title>
        <authorList>
            <person name="Kang H."/>
            <person name="Kim H."/>
            <person name="Joh K."/>
        </authorList>
    </citation>
    <scope>NUCLEOTIDE SEQUENCE [LARGE SCALE GENOMIC DNA]</scope>
    <source>
        <strain evidence="2 3">HME9299</strain>
    </source>
</reference>
<feature type="signal peptide" evidence="1">
    <location>
        <begin position="1"/>
        <end position="23"/>
    </location>
</feature>
<accession>A0A6I4IEK0</accession>
<dbReference type="OrthoDB" id="1494315at2"/>
<dbReference type="RefSeq" id="WP_157542534.1">
    <property type="nucleotide sequence ID" value="NZ_WQLA01000005.1"/>
</dbReference>
<organism evidence="2 3">
    <name type="scientific">Mucilaginibacter aquatilis</name>
    <dbReference type="NCBI Taxonomy" id="1517760"/>
    <lineage>
        <taxon>Bacteria</taxon>
        <taxon>Pseudomonadati</taxon>
        <taxon>Bacteroidota</taxon>
        <taxon>Sphingobacteriia</taxon>
        <taxon>Sphingobacteriales</taxon>
        <taxon>Sphingobacteriaceae</taxon>
        <taxon>Mucilaginibacter</taxon>
    </lineage>
</organism>
<evidence type="ECO:0000313" key="3">
    <source>
        <dbReference type="Proteomes" id="UP000434850"/>
    </source>
</evidence>
<name>A0A6I4IEK0_9SPHI</name>
<keyword evidence="3" id="KW-1185">Reference proteome</keyword>